<dbReference type="SUPFAM" id="SSF53474">
    <property type="entry name" value="alpha/beta-Hydrolases"/>
    <property type="match status" value="1"/>
</dbReference>
<gene>
    <name evidence="2" type="ORF">CVO96_14220</name>
</gene>
<dbReference type="EMBL" id="PPPD01000001">
    <property type="protein sequence ID" value="PNY82361.1"/>
    <property type="molecule type" value="Genomic_DNA"/>
</dbReference>
<dbReference type="Gene3D" id="3.40.50.1820">
    <property type="entry name" value="alpha/beta hydrolase"/>
    <property type="match status" value="1"/>
</dbReference>
<dbReference type="Proteomes" id="UP000236379">
    <property type="component" value="Unassembled WGS sequence"/>
</dbReference>
<feature type="domain" description="AB hydrolase-1" evidence="1">
    <location>
        <begin position="5"/>
        <end position="224"/>
    </location>
</feature>
<keyword evidence="2" id="KW-0378">Hydrolase</keyword>
<dbReference type="InterPro" id="IPR000073">
    <property type="entry name" value="AB_hydrolase_1"/>
</dbReference>
<protein>
    <submittedName>
        <fullName evidence="2">Alpha/beta hydrolase</fullName>
    </submittedName>
</protein>
<comment type="caution">
    <text evidence="2">The sequence shown here is derived from an EMBL/GenBank/DDBJ whole genome shotgun (WGS) entry which is preliminary data.</text>
</comment>
<dbReference type="PANTHER" id="PTHR10992">
    <property type="entry name" value="METHYLESTERASE FAMILY MEMBER"/>
    <property type="match status" value="1"/>
</dbReference>
<evidence type="ECO:0000313" key="2">
    <source>
        <dbReference type="EMBL" id="PNY82361.1"/>
    </source>
</evidence>
<evidence type="ECO:0000313" key="3">
    <source>
        <dbReference type="Proteomes" id="UP000236379"/>
    </source>
</evidence>
<dbReference type="InterPro" id="IPR045889">
    <property type="entry name" value="MES/HNL"/>
</dbReference>
<dbReference type="OrthoDB" id="64996at2"/>
<dbReference type="GO" id="GO:0080030">
    <property type="term" value="F:methyl indole-3-acetate esterase activity"/>
    <property type="evidence" value="ECO:0007669"/>
    <property type="project" value="TreeGrafter"/>
</dbReference>
<dbReference type="AlphaFoldDB" id="A0A2K3V0Q2"/>
<dbReference type="GO" id="GO:0080032">
    <property type="term" value="F:methyl jasmonate esterase activity"/>
    <property type="evidence" value="ECO:0007669"/>
    <property type="project" value="TreeGrafter"/>
</dbReference>
<dbReference type="InterPro" id="IPR029058">
    <property type="entry name" value="AB_hydrolase_fold"/>
</dbReference>
<name>A0A2K3V0Q2_9DEIO</name>
<sequence>MSTYVLLHGGWSGGWVWQQVADDLRAHGHRVFTPTLSGYGERSHLLSPSITLTTLVDDVINVLAWEELEGVALIAHSLNGAVAQAVAARVPQRLSHLVLLDAFLVRDGESTADTFDSAYTAGIQQWVDAAGEGWFVPRLEPAEDSVDAREARGRHTAFPWRPYLEPVKLGGLSSPTVARTYILCTDREDSPVDTAILASAQRARADGWNVLEFPSGHVPMWTAPQHLSQLFQALAAGAQS</sequence>
<evidence type="ECO:0000259" key="1">
    <source>
        <dbReference type="Pfam" id="PF12697"/>
    </source>
</evidence>
<dbReference type="PANTHER" id="PTHR10992:SF1086">
    <property type="entry name" value="AB HYDROLASE-1 DOMAIN-CONTAINING PROTEIN"/>
    <property type="match status" value="1"/>
</dbReference>
<proteinExistence type="predicted"/>
<keyword evidence="3" id="KW-1185">Reference proteome</keyword>
<dbReference type="PRINTS" id="PR00111">
    <property type="entry name" value="ABHYDROLASE"/>
</dbReference>
<reference evidence="2 3" key="1">
    <citation type="submission" date="2018-01" db="EMBL/GenBank/DDBJ databases">
        <title>Deinococcus koreensis sp. nov., a radiation-resistant bacterium isolated from river water.</title>
        <authorList>
            <person name="Choi A."/>
        </authorList>
    </citation>
    <scope>NUCLEOTIDE SEQUENCE [LARGE SCALE GENOMIC DNA]</scope>
    <source>
        <strain evidence="2 3">SJW1-2</strain>
    </source>
</reference>
<dbReference type="Pfam" id="PF12697">
    <property type="entry name" value="Abhydrolase_6"/>
    <property type="match status" value="1"/>
</dbReference>
<accession>A0A2K3V0Q2</accession>
<dbReference type="RefSeq" id="WP_103312795.1">
    <property type="nucleotide sequence ID" value="NZ_PPPD01000001.1"/>
</dbReference>
<organism evidence="2 3">
    <name type="scientific">Deinococcus koreensis</name>
    <dbReference type="NCBI Taxonomy" id="2054903"/>
    <lineage>
        <taxon>Bacteria</taxon>
        <taxon>Thermotogati</taxon>
        <taxon>Deinococcota</taxon>
        <taxon>Deinococci</taxon>
        <taxon>Deinococcales</taxon>
        <taxon>Deinococcaceae</taxon>
        <taxon>Deinococcus</taxon>
    </lineage>
</organism>